<dbReference type="InterPro" id="IPR011335">
    <property type="entry name" value="Restrct_endonuc-II-like"/>
</dbReference>
<dbReference type="SUPFAM" id="SSF52980">
    <property type="entry name" value="Restriction endonuclease-like"/>
    <property type="match status" value="1"/>
</dbReference>
<proteinExistence type="predicted"/>
<feature type="domain" description="DUF559" evidence="1">
    <location>
        <begin position="224"/>
        <end position="283"/>
    </location>
</feature>
<protein>
    <submittedName>
        <fullName evidence="2">DUF559 domain-containing protein</fullName>
    </submittedName>
</protein>
<evidence type="ECO:0000259" key="1">
    <source>
        <dbReference type="Pfam" id="PF04480"/>
    </source>
</evidence>
<accession>A0ABU2K6D6</accession>
<dbReference type="Pfam" id="PF04480">
    <property type="entry name" value="DUF559"/>
    <property type="match status" value="1"/>
</dbReference>
<dbReference type="InterPro" id="IPR007569">
    <property type="entry name" value="DUF559"/>
</dbReference>
<dbReference type="Gene3D" id="3.40.960.10">
    <property type="entry name" value="VSR Endonuclease"/>
    <property type="match status" value="1"/>
</dbReference>
<comment type="caution">
    <text evidence="2">The sequence shown here is derived from an EMBL/GenBank/DDBJ whole genome shotgun (WGS) entry which is preliminary data.</text>
</comment>
<sequence length="289" mass="31959">MPPPHVPALLRRRLFRGTAVVRAGLLTHRQLDGPTWRRLFRDVYVHAQVPVTHELRVRGAVLLLPDAVVTGRSAAVLWGVPLADACDDVELTLPPDSHQRRIPGLVVRRAVLQPEDHWRRGDVPVTTAEATAVRLAAALPTDRAVAAVDQLVASGVVDLAPVRARAARERGPGAAHARTVCALADGLAQSPQETRLRLLMHRHGVPPPVAQYRVMVRDRFVARVDFAWPERRLAVEYDGAWHGEPAQLGRDRHRLNRLRAAGWQVVFVTAADWRRPTEIIATIMAALDA</sequence>
<gene>
    <name evidence="2" type="ORF">RM425_07425</name>
</gene>
<organism evidence="2 3">
    <name type="scientific">Blastococcus goldschmidtiae</name>
    <dbReference type="NCBI Taxonomy" id="3075546"/>
    <lineage>
        <taxon>Bacteria</taxon>
        <taxon>Bacillati</taxon>
        <taxon>Actinomycetota</taxon>
        <taxon>Actinomycetes</taxon>
        <taxon>Geodermatophilales</taxon>
        <taxon>Geodermatophilaceae</taxon>
        <taxon>Blastococcus</taxon>
    </lineage>
</organism>
<name>A0ABU2K6D6_9ACTN</name>
<keyword evidence="3" id="KW-1185">Reference proteome</keyword>
<reference evidence="3" key="1">
    <citation type="submission" date="2023-07" db="EMBL/GenBank/DDBJ databases">
        <title>30 novel species of actinomycetes from the DSMZ collection.</title>
        <authorList>
            <person name="Nouioui I."/>
        </authorList>
    </citation>
    <scope>NUCLEOTIDE SEQUENCE [LARGE SCALE GENOMIC DNA]</scope>
    <source>
        <strain evidence="3">DSM 46792</strain>
    </source>
</reference>
<dbReference type="EMBL" id="JAVREI010000003">
    <property type="protein sequence ID" value="MDT0275732.1"/>
    <property type="molecule type" value="Genomic_DNA"/>
</dbReference>
<dbReference type="Proteomes" id="UP001183222">
    <property type="component" value="Unassembled WGS sequence"/>
</dbReference>
<evidence type="ECO:0000313" key="2">
    <source>
        <dbReference type="EMBL" id="MDT0275732.1"/>
    </source>
</evidence>
<dbReference type="RefSeq" id="WP_311344555.1">
    <property type="nucleotide sequence ID" value="NZ_JAVREI010000003.1"/>
</dbReference>
<evidence type="ECO:0000313" key="3">
    <source>
        <dbReference type="Proteomes" id="UP001183222"/>
    </source>
</evidence>